<keyword evidence="3" id="KW-1185">Reference proteome</keyword>
<feature type="compositionally biased region" description="Pro residues" evidence="1">
    <location>
        <begin position="17"/>
        <end position="30"/>
    </location>
</feature>
<feature type="region of interest" description="Disordered" evidence="1">
    <location>
        <begin position="1"/>
        <end position="56"/>
    </location>
</feature>
<reference evidence="2 3" key="1">
    <citation type="journal article" date="2018" name="Front. Plant Sci.">
        <title>Red Clover (Trifolium pratense) and Zigzag Clover (T. medium) - A Picture of Genomic Similarities and Differences.</title>
        <authorList>
            <person name="Dluhosova J."/>
            <person name="Istvanek J."/>
            <person name="Nedelnik J."/>
            <person name="Repkova J."/>
        </authorList>
    </citation>
    <scope>NUCLEOTIDE SEQUENCE [LARGE SCALE GENOMIC DNA]</scope>
    <source>
        <strain evidence="3">cv. 10/8</strain>
        <tissue evidence="2">Leaf</tissue>
    </source>
</reference>
<feature type="non-terminal residue" evidence="2">
    <location>
        <position position="78"/>
    </location>
</feature>
<evidence type="ECO:0000256" key="1">
    <source>
        <dbReference type="SAM" id="MobiDB-lite"/>
    </source>
</evidence>
<organism evidence="2 3">
    <name type="scientific">Trifolium medium</name>
    <dbReference type="NCBI Taxonomy" id="97028"/>
    <lineage>
        <taxon>Eukaryota</taxon>
        <taxon>Viridiplantae</taxon>
        <taxon>Streptophyta</taxon>
        <taxon>Embryophyta</taxon>
        <taxon>Tracheophyta</taxon>
        <taxon>Spermatophyta</taxon>
        <taxon>Magnoliopsida</taxon>
        <taxon>eudicotyledons</taxon>
        <taxon>Gunneridae</taxon>
        <taxon>Pentapetalae</taxon>
        <taxon>rosids</taxon>
        <taxon>fabids</taxon>
        <taxon>Fabales</taxon>
        <taxon>Fabaceae</taxon>
        <taxon>Papilionoideae</taxon>
        <taxon>50 kb inversion clade</taxon>
        <taxon>NPAAA clade</taxon>
        <taxon>Hologalegina</taxon>
        <taxon>IRL clade</taxon>
        <taxon>Trifolieae</taxon>
        <taxon>Trifolium</taxon>
    </lineage>
</organism>
<dbReference type="Proteomes" id="UP000265520">
    <property type="component" value="Unassembled WGS sequence"/>
</dbReference>
<comment type="caution">
    <text evidence="2">The sequence shown here is derived from an EMBL/GenBank/DDBJ whole genome shotgun (WGS) entry which is preliminary data.</text>
</comment>
<feature type="non-terminal residue" evidence="2">
    <location>
        <position position="1"/>
    </location>
</feature>
<sequence>KSSFKKPLRSEIIDPSASPPPPPPPSPVTSPPSISDSPIHEIFPEEVPMPNSPIRETAADESAAVDFVTVNKLGSAIG</sequence>
<protein>
    <submittedName>
        <fullName evidence="2">Uncharacterized protein</fullName>
    </submittedName>
</protein>
<accession>A0A392UPU7</accession>
<dbReference type="EMBL" id="LXQA010859203">
    <property type="protein sequence ID" value="MCI74370.1"/>
    <property type="molecule type" value="Genomic_DNA"/>
</dbReference>
<proteinExistence type="predicted"/>
<evidence type="ECO:0000313" key="3">
    <source>
        <dbReference type="Proteomes" id="UP000265520"/>
    </source>
</evidence>
<dbReference type="AlphaFoldDB" id="A0A392UPU7"/>
<evidence type="ECO:0000313" key="2">
    <source>
        <dbReference type="EMBL" id="MCI74370.1"/>
    </source>
</evidence>
<name>A0A392UPU7_9FABA</name>